<dbReference type="SUPFAM" id="SSF58022">
    <property type="entry name" value="XRCC4, C-terminal oligomerization domain"/>
    <property type="match status" value="1"/>
</dbReference>
<dbReference type="Pfam" id="PF21924">
    <property type="entry name" value="XRCC4_CC"/>
    <property type="match status" value="1"/>
</dbReference>
<dbReference type="GO" id="GO:0010165">
    <property type="term" value="P:response to X-ray"/>
    <property type="evidence" value="ECO:0007669"/>
    <property type="project" value="TreeGrafter"/>
</dbReference>
<reference evidence="3" key="1">
    <citation type="submission" date="2025-08" db="UniProtKB">
        <authorList>
            <consortium name="RefSeq"/>
        </authorList>
    </citation>
    <scope>IDENTIFICATION</scope>
</reference>
<dbReference type="GO" id="GO:0005958">
    <property type="term" value="C:DNA-dependent protein kinase-DNA ligase 4 complex"/>
    <property type="evidence" value="ECO:0007669"/>
    <property type="project" value="TreeGrafter"/>
</dbReference>
<evidence type="ECO:0000313" key="2">
    <source>
        <dbReference type="Proteomes" id="UP000695007"/>
    </source>
</evidence>
<dbReference type="Gene3D" id="1.20.5.370">
    <property type="match status" value="1"/>
</dbReference>
<accession>A0AAJ7DU55</accession>
<dbReference type="GO" id="GO:0032807">
    <property type="term" value="C:DNA ligase IV complex"/>
    <property type="evidence" value="ECO:0007669"/>
    <property type="project" value="TreeGrafter"/>
</dbReference>
<keyword evidence="2" id="KW-1185">Reference proteome</keyword>
<protein>
    <submittedName>
        <fullName evidence="3">Uncharacterized protein LOC105361137</fullName>
    </submittedName>
</protein>
<dbReference type="GO" id="GO:0006303">
    <property type="term" value="P:double-strand break repair via nonhomologous end joining"/>
    <property type="evidence" value="ECO:0007669"/>
    <property type="project" value="TreeGrafter"/>
</dbReference>
<sequence length="298" mass="35362">MSIITACKLLNHLNETGNEEFYVGTQWSDLQIKIIIVRADNAVLVGEIFLLEFNKYARAFEKTLEEYLKDTEDILSGKNDEVQYFLEDQKFYWKKKRWYLGQINIKLVNEFECMKDFTVLLIDQYSKLKNCIIQLHKNNEYLKNNNSKLTSKLNKMILLKNEFEKKLYKKFILLINTKKAKIGELKSKLDQLKKKNCIYDVKTDESDNESNALSDFTSHSKLIEKSIKKRLLNEDFKKLNEKRSMQLTPNLGEDEETPDLLFDESECEVELKFEEENLEDVRKHEISIIQEDSEEEMF</sequence>
<organism evidence="2 3">
    <name type="scientific">Ceratosolen solmsi marchali</name>
    <dbReference type="NCBI Taxonomy" id="326594"/>
    <lineage>
        <taxon>Eukaryota</taxon>
        <taxon>Metazoa</taxon>
        <taxon>Ecdysozoa</taxon>
        <taxon>Arthropoda</taxon>
        <taxon>Hexapoda</taxon>
        <taxon>Insecta</taxon>
        <taxon>Pterygota</taxon>
        <taxon>Neoptera</taxon>
        <taxon>Endopterygota</taxon>
        <taxon>Hymenoptera</taxon>
        <taxon>Apocrita</taxon>
        <taxon>Proctotrupomorpha</taxon>
        <taxon>Chalcidoidea</taxon>
        <taxon>Agaonidae</taxon>
        <taxon>Agaoninae</taxon>
        <taxon>Ceratosolen</taxon>
    </lineage>
</organism>
<evidence type="ECO:0000259" key="1">
    <source>
        <dbReference type="Pfam" id="PF21924"/>
    </source>
</evidence>
<feature type="domain" description="XRCC4 coiled-coil" evidence="1">
    <location>
        <begin position="114"/>
        <end position="185"/>
    </location>
</feature>
<dbReference type="InterPro" id="IPR014751">
    <property type="entry name" value="XRCC4-like_C"/>
</dbReference>
<dbReference type="RefSeq" id="XP_011496546.1">
    <property type="nucleotide sequence ID" value="XM_011498244.1"/>
</dbReference>
<gene>
    <name evidence="3" type="primary">LOC105361137</name>
</gene>
<dbReference type="PANTHER" id="PTHR28559">
    <property type="entry name" value="DNA REPAIR PROTEIN XRCC4"/>
    <property type="match status" value="1"/>
</dbReference>
<dbReference type="GO" id="GO:0006310">
    <property type="term" value="P:DNA recombination"/>
    <property type="evidence" value="ECO:0007669"/>
    <property type="project" value="InterPro"/>
</dbReference>
<dbReference type="InterPro" id="IPR010585">
    <property type="entry name" value="DNA_repair_prot_XRCC4"/>
</dbReference>
<dbReference type="InterPro" id="IPR053962">
    <property type="entry name" value="XRCC4_CC"/>
</dbReference>
<dbReference type="GO" id="GO:0003677">
    <property type="term" value="F:DNA binding"/>
    <property type="evidence" value="ECO:0007669"/>
    <property type="project" value="InterPro"/>
</dbReference>
<dbReference type="Proteomes" id="UP000695007">
    <property type="component" value="Unplaced"/>
</dbReference>
<evidence type="ECO:0000313" key="3">
    <source>
        <dbReference type="RefSeq" id="XP_011496546.1"/>
    </source>
</evidence>
<dbReference type="GeneID" id="105361137"/>
<proteinExistence type="predicted"/>
<dbReference type="AlphaFoldDB" id="A0AAJ7DU55"/>
<dbReference type="PANTHER" id="PTHR28559:SF1">
    <property type="entry name" value="DNA REPAIR PROTEIN XRCC4"/>
    <property type="match status" value="1"/>
</dbReference>
<name>A0AAJ7DU55_9HYME</name>
<dbReference type="KEGG" id="csol:105361137"/>